<evidence type="ECO:0000313" key="2">
    <source>
        <dbReference type="EMBL" id="AFG38775.1"/>
    </source>
</evidence>
<keyword evidence="1" id="KW-0812">Transmembrane</keyword>
<feature type="transmembrane region" description="Helical" evidence="1">
    <location>
        <begin position="288"/>
        <end position="306"/>
    </location>
</feature>
<dbReference type="EMBL" id="CP003282">
    <property type="protein sequence ID" value="AFG38775.1"/>
    <property type="molecule type" value="Genomic_DNA"/>
</dbReference>
<dbReference type="KEGG" id="sfc:Spiaf_2751"/>
<feature type="transmembrane region" description="Helical" evidence="1">
    <location>
        <begin position="312"/>
        <end position="341"/>
    </location>
</feature>
<reference evidence="3" key="1">
    <citation type="journal article" date="2013" name="Stand. Genomic Sci.">
        <title>Complete genome sequence of the halophilic bacterium Spirochaeta africana type strain (Z-7692(T)) from the alkaline Lake Magadi in the East African Rift.</title>
        <authorList>
            <person name="Liolos K."/>
            <person name="Abt B."/>
            <person name="Scheuner C."/>
            <person name="Teshima H."/>
            <person name="Held B."/>
            <person name="Lapidus A."/>
            <person name="Nolan M."/>
            <person name="Lucas S."/>
            <person name="Deshpande S."/>
            <person name="Cheng J.F."/>
            <person name="Tapia R."/>
            <person name="Goodwin L.A."/>
            <person name="Pitluck S."/>
            <person name="Pagani I."/>
            <person name="Ivanova N."/>
            <person name="Mavromatis K."/>
            <person name="Mikhailova N."/>
            <person name="Huntemann M."/>
            <person name="Pati A."/>
            <person name="Chen A."/>
            <person name="Palaniappan K."/>
            <person name="Land M."/>
            <person name="Rohde M."/>
            <person name="Tindall B.J."/>
            <person name="Detter J.C."/>
            <person name="Goker M."/>
            <person name="Bristow J."/>
            <person name="Eisen J.A."/>
            <person name="Markowitz V."/>
            <person name="Hugenholtz P."/>
            <person name="Woyke T."/>
            <person name="Klenk H.P."/>
            <person name="Kyrpides N.C."/>
        </authorList>
    </citation>
    <scope>NUCLEOTIDE SEQUENCE</scope>
    <source>
        <strain evidence="3">ATCC 700263 / DSM 8902 / Z-7692</strain>
    </source>
</reference>
<proteinExistence type="predicted"/>
<dbReference type="Proteomes" id="UP000007383">
    <property type="component" value="Chromosome"/>
</dbReference>
<dbReference type="OrthoDB" id="9809330at2"/>
<dbReference type="PANTHER" id="PTHR21530">
    <property type="entry name" value="PHEROMONE SHUTDOWN PROTEIN"/>
    <property type="match status" value="1"/>
</dbReference>
<dbReference type="AlphaFoldDB" id="H9UMN2"/>
<dbReference type="InterPro" id="IPR005230">
    <property type="entry name" value="TraB_bac"/>
</dbReference>
<dbReference type="PATRIC" id="fig|889378.3.peg.2724"/>
<keyword evidence="1" id="KW-0472">Membrane</keyword>
<keyword evidence="1" id="KW-1133">Transmembrane helix</keyword>
<organism evidence="2 3">
    <name type="scientific">Spirochaeta africana (strain ATCC 700263 / DSM 8902 / Z-7692)</name>
    <dbReference type="NCBI Taxonomy" id="889378"/>
    <lineage>
        <taxon>Bacteria</taxon>
        <taxon>Pseudomonadati</taxon>
        <taxon>Spirochaetota</taxon>
        <taxon>Spirochaetia</taxon>
        <taxon>Spirochaetales</taxon>
        <taxon>Spirochaetaceae</taxon>
        <taxon>Spirochaeta</taxon>
    </lineage>
</organism>
<dbReference type="CDD" id="cd14726">
    <property type="entry name" value="TraB_PrgY-like"/>
    <property type="match status" value="1"/>
</dbReference>
<sequence>MFSATSESDTITRIRLDDREIVLVGTAHVSRDSVDQVREIIQTELPDTVCVEIDHSRYQTLSQKNRWQSLDIAQVLKQGRGFLLLVNLVLSSFQRRLGADLGVSPGEEMLAAVNAAKERGIPFVLCDREIQTTLRRAWSQTGFWGKNKLLAALLSAGFSREKFSEDEIEKLKEKSELHGMMEELADFLPQAKHVLIDERDQFLATKVFQAPGSRIVAVVGAGHVPGMLRWLEDLKTGQAADSLDEINSVPPRTRISKILPYVIPVLVITLIGLGFYRSGFAGGMSGLYRWIVVNGTLSGVGAIAALAHPLTILLSVLAAPITSMNPTIGVGMVAGLIEAVFRKPRVEDFERLTEDALSLRGFYRNRITRVLLVFLFTSIGSSIGTFIAIPLLFPAAVG</sequence>
<protein>
    <submittedName>
        <fullName evidence="2">Pheromone shutdown-related protein TraB</fullName>
    </submittedName>
</protein>
<dbReference type="PANTHER" id="PTHR21530:SF7">
    <property type="entry name" value="TRAB DOMAIN-CONTAINING PROTEIN"/>
    <property type="match status" value="1"/>
</dbReference>
<dbReference type="STRING" id="889378.Spiaf_2751"/>
<evidence type="ECO:0000256" key="1">
    <source>
        <dbReference type="SAM" id="Phobius"/>
    </source>
</evidence>
<keyword evidence="3" id="KW-1185">Reference proteome</keyword>
<accession>H9UMN2</accession>
<dbReference type="NCBIfam" id="TIGR00261">
    <property type="entry name" value="traB"/>
    <property type="match status" value="1"/>
</dbReference>
<dbReference type="eggNOG" id="COG1916">
    <property type="taxonomic scope" value="Bacteria"/>
</dbReference>
<dbReference type="Pfam" id="PF01963">
    <property type="entry name" value="TraB_PrgY_gumN"/>
    <property type="match status" value="1"/>
</dbReference>
<gene>
    <name evidence="2" type="ordered locus">Spiaf_2751</name>
</gene>
<feature type="transmembrane region" description="Helical" evidence="1">
    <location>
        <begin position="258"/>
        <end position="276"/>
    </location>
</feature>
<dbReference type="RefSeq" id="WP_014456757.1">
    <property type="nucleotide sequence ID" value="NC_017098.1"/>
</dbReference>
<dbReference type="InterPro" id="IPR002816">
    <property type="entry name" value="TraB/PrgY/GumN_fam"/>
</dbReference>
<name>H9UMN2_SPIAZ</name>
<dbReference type="InterPro" id="IPR046345">
    <property type="entry name" value="TraB_PrgY-like"/>
</dbReference>
<dbReference type="HOGENOM" id="CLU_032780_1_0_12"/>
<feature type="transmembrane region" description="Helical" evidence="1">
    <location>
        <begin position="370"/>
        <end position="393"/>
    </location>
</feature>
<evidence type="ECO:0000313" key="3">
    <source>
        <dbReference type="Proteomes" id="UP000007383"/>
    </source>
</evidence>